<dbReference type="Pfam" id="PF14970">
    <property type="entry name" value="TEDC1"/>
    <property type="match status" value="2"/>
</dbReference>
<reference evidence="3" key="3">
    <citation type="submission" date="2025-09" db="UniProtKB">
        <authorList>
            <consortium name="Ensembl"/>
        </authorList>
    </citation>
    <scope>IDENTIFICATION</scope>
    <source>
        <strain evidence="3">2N</strain>
    </source>
</reference>
<dbReference type="STRING" id="10141.ENSCPOP00000009896"/>
<feature type="coiled-coil region" evidence="1">
    <location>
        <begin position="333"/>
        <end position="360"/>
    </location>
</feature>
<reference evidence="3" key="2">
    <citation type="submission" date="2025-08" db="UniProtKB">
        <authorList>
            <consortium name="Ensembl"/>
        </authorList>
    </citation>
    <scope>IDENTIFICATION</scope>
    <source>
        <strain evidence="3">2N</strain>
    </source>
</reference>
<name>H0VI84_CAVPO</name>
<keyword evidence="4" id="KW-1185">Reference proteome</keyword>
<keyword evidence="1" id="KW-0175">Coiled coil</keyword>
<evidence type="ECO:0000256" key="1">
    <source>
        <dbReference type="SAM" id="Coils"/>
    </source>
</evidence>
<dbReference type="GeneID" id="100717056"/>
<dbReference type="HOGENOM" id="CLU_052124_0_0_1"/>
<dbReference type="InParanoid" id="H0VI84"/>
<feature type="domain" description="Tubulin epsilon and delta complex protein 1" evidence="2">
    <location>
        <begin position="94"/>
        <end position="199"/>
    </location>
</feature>
<dbReference type="PANTHER" id="PTHR35076:SF1">
    <property type="entry name" value="TUBULIN EPSILON AND DELTA COMPLEX PROTEIN 1"/>
    <property type="match status" value="1"/>
</dbReference>
<dbReference type="InterPro" id="IPR027996">
    <property type="entry name" value="TEDC1_dom"/>
</dbReference>
<sequence>MGRRRRQVREEASAWAAAGTRTLPDAIAALSRSLPAGPSPEIFRRAKFDRPEAAPELWRLLFRVLSPLLADRAAASPGLGAQACWVKAVLCYHGYPRSALAQLPEDGSQGSRELLLALSWLLARGPLLEWLLAQTCVQLGDQVPTFEYEVLAIPRLAAPQMDAEGPVDIRHLQWLMGKLHFRWQNLISIQQEQCALLSKGSAVLSRGCFFLPAAIGDRSVPSRACHFADGMEGPAALCHTPQIHTYTFGCHSDQNLGHLSVTETETLRDPEGSQQLLQVLEQENARLEAALEWRRYELVFWQWMDTVLGACPPEDPSVPSFQPRIPEHGRGKLELVARELQALKEELQVLQKLLHEEVLSRRQAWETRVGALGHGPEWSTSRQDLQQAVEQELLALQQSWKQDRYPSLPRRRHRLVKIEAGAAGAQGLPVAEVIRGLKSQEASLEVVLCQLQGQCRQELARLVGTMPGLIWILPPGR</sequence>
<evidence type="ECO:0000313" key="4">
    <source>
        <dbReference type="Proteomes" id="UP000005447"/>
    </source>
</evidence>
<dbReference type="Ensembl" id="ENSCPOT00000011111.3">
    <property type="protein sequence ID" value="ENSCPOP00000009896.3"/>
    <property type="gene ID" value="ENSCPOG00000011010.4"/>
</dbReference>
<dbReference type="RefSeq" id="XP_005000629.1">
    <property type="nucleotide sequence ID" value="XM_005000572.4"/>
</dbReference>
<organism evidence="3 4">
    <name type="scientific">Cavia porcellus</name>
    <name type="common">Guinea pig</name>
    <dbReference type="NCBI Taxonomy" id="10141"/>
    <lineage>
        <taxon>Eukaryota</taxon>
        <taxon>Metazoa</taxon>
        <taxon>Chordata</taxon>
        <taxon>Craniata</taxon>
        <taxon>Vertebrata</taxon>
        <taxon>Euteleostomi</taxon>
        <taxon>Mammalia</taxon>
        <taxon>Eutheria</taxon>
        <taxon>Euarchontoglires</taxon>
        <taxon>Glires</taxon>
        <taxon>Rodentia</taxon>
        <taxon>Hystricomorpha</taxon>
        <taxon>Caviidae</taxon>
        <taxon>Cavia</taxon>
    </lineage>
</organism>
<dbReference type="EMBL" id="AAKN02052009">
    <property type="status" value="NOT_ANNOTATED_CDS"/>
    <property type="molecule type" value="Genomic_DNA"/>
</dbReference>
<dbReference type="OrthoDB" id="9906141at2759"/>
<dbReference type="VEuPathDB" id="HostDB:ENSCPOG00000011010"/>
<protein>
    <submittedName>
        <fullName evidence="3">Tubulin epsilon and delta complex 1</fullName>
    </submittedName>
</protein>
<reference evidence="4" key="1">
    <citation type="journal article" date="2011" name="Nature">
        <title>A high-resolution map of human evolutionary constraint using 29 mammals.</title>
        <authorList>
            <person name="Lindblad-Toh K."/>
            <person name="Garber M."/>
            <person name="Zuk O."/>
            <person name="Lin M.F."/>
            <person name="Parker B.J."/>
            <person name="Washietl S."/>
            <person name="Kheradpour P."/>
            <person name="Ernst J."/>
            <person name="Jordan G."/>
            <person name="Mauceli E."/>
            <person name="Ward L.D."/>
            <person name="Lowe C.B."/>
            <person name="Holloway A.K."/>
            <person name="Clamp M."/>
            <person name="Gnerre S."/>
            <person name="Alfoldi J."/>
            <person name="Beal K."/>
            <person name="Chang J."/>
            <person name="Clawson H."/>
            <person name="Cuff J."/>
            <person name="Di Palma F."/>
            <person name="Fitzgerald S."/>
            <person name="Flicek P."/>
            <person name="Guttman M."/>
            <person name="Hubisz M.J."/>
            <person name="Jaffe D.B."/>
            <person name="Jungreis I."/>
            <person name="Kent W.J."/>
            <person name="Kostka D."/>
            <person name="Lara M."/>
            <person name="Martins A.L."/>
            <person name="Massingham T."/>
            <person name="Moltke I."/>
            <person name="Raney B.J."/>
            <person name="Rasmussen M.D."/>
            <person name="Robinson J."/>
            <person name="Stark A."/>
            <person name="Vilella A.J."/>
            <person name="Wen J."/>
            <person name="Xie X."/>
            <person name="Zody M.C."/>
            <person name="Baldwin J."/>
            <person name="Bloom T."/>
            <person name="Chin C.W."/>
            <person name="Heiman D."/>
            <person name="Nicol R."/>
            <person name="Nusbaum C."/>
            <person name="Young S."/>
            <person name="Wilkinson J."/>
            <person name="Worley K.C."/>
            <person name="Kovar C.L."/>
            <person name="Muzny D.M."/>
            <person name="Gibbs R.A."/>
            <person name="Cree A."/>
            <person name="Dihn H.H."/>
            <person name="Fowler G."/>
            <person name="Jhangiani S."/>
            <person name="Joshi V."/>
            <person name="Lee S."/>
            <person name="Lewis L.R."/>
            <person name="Nazareth L.V."/>
            <person name="Okwuonu G."/>
            <person name="Santibanez J."/>
            <person name="Warren W.C."/>
            <person name="Mardis E.R."/>
            <person name="Weinstock G.M."/>
            <person name="Wilson R.K."/>
            <person name="Delehaunty K."/>
            <person name="Dooling D."/>
            <person name="Fronik C."/>
            <person name="Fulton L."/>
            <person name="Fulton B."/>
            <person name="Graves T."/>
            <person name="Minx P."/>
            <person name="Sodergren E."/>
            <person name="Birney E."/>
            <person name="Margulies E.H."/>
            <person name="Herrero J."/>
            <person name="Green E.D."/>
            <person name="Haussler D."/>
            <person name="Siepel A."/>
            <person name="Goldman N."/>
            <person name="Pollard K.S."/>
            <person name="Pedersen J.S."/>
            <person name="Lander E.S."/>
            <person name="Kellis M."/>
        </authorList>
    </citation>
    <scope>NUCLEOTIDE SEQUENCE [LARGE SCALE GENOMIC DNA]</scope>
    <source>
        <strain evidence="4">2N</strain>
    </source>
</reference>
<evidence type="ECO:0000259" key="2">
    <source>
        <dbReference type="Pfam" id="PF14970"/>
    </source>
</evidence>
<dbReference type="InterPro" id="IPR043535">
    <property type="entry name" value="TEDC1"/>
</dbReference>
<dbReference type="Proteomes" id="UP000005447">
    <property type="component" value="Unassembled WGS sequence"/>
</dbReference>
<dbReference type="GO" id="GO:0005814">
    <property type="term" value="C:centriole"/>
    <property type="evidence" value="ECO:0007669"/>
    <property type="project" value="Ensembl"/>
</dbReference>
<dbReference type="AlphaFoldDB" id="H0VI84"/>
<evidence type="ECO:0000313" key="3">
    <source>
        <dbReference type="Ensembl" id="ENSCPOP00000009896.3"/>
    </source>
</evidence>
<dbReference type="PANTHER" id="PTHR35076">
    <property type="entry name" value="TUBULIN EPSILON AND DELTA COMPLEX PROTEIN 1"/>
    <property type="match status" value="1"/>
</dbReference>
<dbReference type="GO" id="GO:0045880">
    <property type="term" value="P:positive regulation of smoothened signaling pathway"/>
    <property type="evidence" value="ECO:0007669"/>
    <property type="project" value="Ensembl"/>
</dbReference>
<proteinExistence type="predicted"/>
<gene>
    <name evidence="3" type="primary">TEDC1</name>
</gene>
<dbReference type="GO" id="GO:0005929">
    <property type="term" value="C:cilium"/>
    <property type="evidence" value="ECO:0007669"/>
    <property type="project" value="Ensembl"/>
</dbReference>
<dbReference type="eggNOG" id="ENOG502S1R7">
    <property type="taxonomic scope" value="Eukaryota"/>
</dbReference>
<dbReference type="CTD" id="283643"/>
<accession>H0VI84</accession>
<dbReference type="Bgee" id="ENSCPOG00000011010">
    <property type="expression patterns" value="Expressed in adrenal gland and 13 other cell types or tissues"/>
</dbReference>
<dbReference type="FunCoup" id="H0VI84">
    <property type="interactions" value="135"/>
</dbReference>
<dbReference type="OMA" id="FIPPMKT"/>
<dbReference type="GeneTree" id="ENSGT00390000011474"/>
<feature type="domain" description="Tubulin epsilon and delta complex protein 1" evidence="2">
    <location>
        <begin position="241"/>
        <end position="308"/>
    </location>
</feature>